<protein>
    <recommendedName>
        <fullName evidence="3">Transmembrane protein</fullName>
    </recommendedName>
</protein>
<evidence type="ECO:0000256" key="1">
    <source>
        <dbReference type="SAM" id="Phobius"/>
    </source>
</evidence>
<evidence type="ECO:0000313" key="2">
    <source>
        <dbReference type="EMBL" id="RHN51923.1"/>
    </source>
</evidence>
<sequence length="51" mass="6082">MWFVESWAEAAFEGLDLVFLFRRAAYQQRFPAFAAAVVWFCYRVCFVRLPV</sequence>
<proteinExistence type="predicted"/>
<accession>A0A396HH61</accession>
<gene>
    <name evidence="2" type="ORF">MtrunA17_Chr6g0474561</name>
</gene>
<keyword evidence="1" id="KW-0472">Membrane</keyword>
<dbReference type="AlphaFoldDB" id="A0A396HH61"/>
<organism evidence="2">
    <name type="scientific">Medicago truncatula</name>
    <name type="common">Barrel medic</name>
    <name type="synonym">Medicago tribuloides</name>
    <dbReference type="NCBI Taxonomy" id="3880"/>
    <lineage>
        <taxon>Eukaryota</taxon>
        <taxon>Viridiplantae</taxon>
        <taxon>Streptophyta</taxon>
        <taxon>Embryophyta</taxon>
        <taxon>Tracheophyta</taxon>
        <taxon>Spermatophyta</taxon>
        <taxon>Magnoliopsida</taxon>
        <taxon>eudicotyledons</taxon>
        <taxon>Gunneridae</taxon>
        <taxon>Pentapetalae</taxon>
        <taxon>rosids</taxon>
        <taxon>fabids</taxon>
        <taxon>Fabales</taxon>
        <taxon>Fabaceae</taxon>
        <taxon>Papilionoideae</taxon>
        <taxon>50 kb inversion clade</taxon>
        <taxon>NPAAA clade</taxon>
        <taxon>Hologalegina</taxon>
        <taxon>IRL clade</taxon>
        <taxon>Trifolieae</taxon>
        <taxon>Medicago</taxon>
    </lineage>
</organism>
<dbReference type="Gramene" id="rna36495">
    <property type="protein sequence ID" value="RHN51923.1"/>
    <property type="gene ID" value="gene36495"/>
</dbReference>
<dbReference type="Proteomes" id="UP000265566">
    <property type="component" value="Chromosome 6"/>
</dbReference>
<name>A0A396HH61_MEDTR</name>
<dbReference type="EMBL" id="PSQE01000006">
    <property type="protein sequence ID" value="RHN51923.1"/>
    <property type="molecule type" value="Genomic_DNA"/>
</dbReference>
<feature type="transmembrane region" description="Helical" evidence="1">
    <location>
        <begin position="30"/>
        <end position="49"/>
    </location>
</feature>
<reference evidence="2" key="1">
    <citation type="journal article" date="2018" name="Nat. Plants">
        <title>Whole-genome landscape of Medicago truncatula symbiotic genes.</title>
        <authorList>
            <person name="Pecrix Y."/>
            <person name="Gamas P."/>
            <person name="Carrere S."/>
        </authorList>
    </citation>
    <scope>NUCLEOTIDE SEQUENCE</scope>
    <source>
        <tissue evidence="2">Leaves</tissue>
    </source>
</reference>
<evidence type="ECO:0008006" key="3">
    <source>
        <dbReference type="Google" id="ProtNLM"/>
    </source>
</evidence>
<comment type="caution">
    <text evidence="2">The sequence shown here is derived from an EMBL/GenBank/DDBJ whole genome shotgun (WGS) entry which is preliminary data.</text>
</comment>
<keyword evidence="1" id="KW-0812">Transmembrane</keyword>
<keyword evidence="1" id="KW-1133">Transmembrane helix</keyword>